<dbReference type="HOGENOM" id="CLU_2638393_0_0_1"/>
<dbReference type="AlphaFoldDB" id="A0A067Q2B1"/>
<evidence type="ECO:0000313" key="2">
    <source>
        <dbReference type="Proteomes" id="UP000027265"/>
    </source>
</evidence>
<dbReference type="EMBL" id="KL197721">
    <property type="protein sequence ID" value="KDQ56736.1"/>
    <property type="molecule type" value="Genomic_DNA"/>
</dbReference>
<sequence>MLFGGEDLTRNAFGYVPSGQRPLELSIRGGVGMIGSGSVVDSVEWDGVVGHGDEGKTRYSSCVDRKGEQLWAVVDSV</sequence>
<proteinExistence type="predicted"/>
<dbReference type="InParanoid" id="A0A067Q2B1"/>
<organism evidence="1 2">
    <name type="scientific">Jaapia argillacea MUCL 33604</name>
    <dbReference type="NCBI Taxonomy" id="933084"/>
    <lineage>
        <taxon>Eukaryota</taxon>
        <taxon>Fungi</taxon>
        <taxon>Dikarya</taxon>
        <taxon>Basidiomycota</taxon>
        <taxon>Agaricomycotina</taxon>
        <taxon>Agaricomycetes</taxon>
        <taxon>Agaricomycetidae</taxon>
        <taxon>Jaapiales</taxon>
        <taxon>Jaapiaceae</taxon>
        <taxon>Jaapia</taxon>
    </lineage>
</organism>
<name>A0A067Q2B1_9AGAM</name>
<evidence type="ECO:0000313" key="1">
    <source>
        <dbReference type="EMBL" id="KDQ56736.1"/>
    </source>
</evidence>
<keyword evidence="2" id="KW-1185">Reference proteome</keyword>
<gene>
    <name evidence="1" type="ORF">JAAARDRAFT_36228</name>
</gene>
<protein>
    <submittedName>
        <fullName evidence="1">Uncharacterized protein</fullName>
    </submittedName>
</protein>
<accession>A0A067Q2B1</accession>
<reference evidence="2" key="1">
    <citation type="journal article" date="2014" name="Proc. Natl. Acad. Sci. U.S.A.">
        <title>Extensive sampling of basidiomycete genomes demonstrates inadequacy of the white-rot/brown-rot paradigm for wood decay fungi.</title>
        <authorList>
            <person name="Riley R."/>
            <person name="Salamov A.A."/>
            <person name="Brown D.W."/>
            <person name="Nagy L.G."/>
            <person name="Floudas D."/>
            <person name="Held B.W."/>
            <person name="Levasseur A."/>
            <person name="Lombard V."/>
            <person name="Morin E."/>
            <person name="Otillar R."/>
            <person name="Lindquist E.A."/>
            <person name="Sun H."/>
            <person name="LaButti K.M."/>
            <person name="Schmutz J."/>
            <person name="Jabbour D."/>
            <person name="Luo H."/>
            <person name="Baker S.E."/>
            <person name="Pisabarro A.G."/>
            <person name="Walton J.D."/>
            <person name="Blanchette R.A."/>
            <person name="Henrissat B."/>
            <person name="Martin F."/>
            <person name="Cullen D."/>
            <person name="Hibbett D.S."/>
            <person name="Grigoriev I.V."/>
        </authorList>
    </citation>
    <scope>NUCLEOTIDE SEQUENCE [LARGE SCALE GENOMIC DNA]</scope>
    <source>
        <strain evidence="2">MUCL 33604</strain>
    </source>
</reference>
<dbReference type="Proteomes" id="UP000027265">
    <property type="component" value="Unassembled WGS sequence"/>
</dbReference>